<dbReference type="HAMAP" id="MF_00386">
    <property type="entry name" value="UPF0161_YidD"/>
    <property type="match status" value="1"/>
</dbReference>
<accession>A0ABW4B5V6</accession>
<comment type="subcellular location">
    <subcellularLocation>
        <location evidence="1">Cell membrane</location>
        <topology evidence="1">Peripheral membrane protein</topology>
        <orientation evidence="1">Cytoplasmic side</orientation>
    </subcellularLocation>
</comment>
<dbReference type="Pfam" id="PF01809">
    <property type="entry name" value="YidD"/>
    <property type="match status" value="1"/>
</dbReference>
<dbReference type="PANTHER" id="PTHR33383">
    <property type="entry name" value="MEMBRANE PROTEIN INSERTION EFFICIENCY FACTOR-RELATED"/>
    <property type="match status" value="1"/>
</dbReference>
<dbReference type="Proteomes" id="UP001597059">
    <property type="component" value="Unassembled WGS sequence"/>
</dbReference>
<evidence type="ECO:0000313" key="4">
    <source>
        <dbReference type="Proteomes" id="UP001597059"/>
    </source>
</evidence>
<organism evidence="3 4">
    <name type="scientific">Rhodanobacter aciditrophus</name>
    <dbReference type="NCBI Taxonomy" id="1623218"/>
    <lineage>
        <taxon>Bacteria</taxon>
        <taxon>Pseudomonadati</taxon>
        <taxon>Pseudomonadota</taxon>
        <taxon>Gammaproteobacteria</taxon>
        <taxon>Lysobacterales</taxon>
        <taxon>Rhodanobacteraceae</taxon>
        <taxon>Rhodanobacter</taxon>
    </lineage>
</organism>
<evidence type="ECO:0000313" key="3">
    <source>
        <dbReference type="EMBL" id="MFD1384735.1"/>
    </source>
</evidence>
<name>A0ABW4B5V6_9GAMM</name>
<comment type="function">
    <text evidence="1">Could be involved in insertion of integral membrane proteins into the membrane.</text>
</comment>
<feature type="region of interest" description="Disordered" evidence="2">
    <location>
        <begin position="75"/>
        <end position="95"/>
    </location>
</feature>
<dbReference type="SMART" id="SM01234">
    <property type="entry name" value="Haemolytic"/>
    <property type="match status" value="1"/>
</dbReference>
<dbReference type="NCBIfam" id="TIGR00278">
    <property type="entry name" value="membrane protein insertion efficiency factor YidD"/>
    <property type="match status" value="1"/>
</dbReference>
<dbReference type="RefSeq" id="WP_377369241.1">
    <property type="nucleotide sequence ID" value="NZ_JBHTMN010000018.1"/>
</dbReference>
<reference evidence="4" key="1">
    <citation type="journal article" date="2019" name="Int. J. Syst. Evol. Microbiol.">
        <title>The Global Catalogue of Microorganisms (GCM) 10K type strain sequencing project: providing services to taxonomists for standard genome sequencing and annotation.</title>
        <authorList>
            <consortium name="The Broad Institute Genomics Platform"/>
            <consortium name="The Broad Institute Genome Sequencing Center for Infectious Disease"/>
            <person name="Wu L."/>
            <person name="Ma J."/>
        </authorList>
    </citation>
    <scope>NUCLEOTIDE SEQUENCE [LARGE SCALE GENOMIC DNA]</scope>
    <source>
        <strain evidence="4">JCM 30774</strain>
    </source>
</reference>
<evidence type="ECO:0000256" key="1">
    <source>
        <dbReference type="HAMAP-Rule" id="MF_00386"/>
    </source>
</evidence>
<gene>
    <name evidence="3" type="primary">yidD</name>
    <name evidence="3" type="ORF">ACFQ45_15310</name>
</gene>
<keyword evidence="1" id="KW-1003">Cell membrane</keyword>
<keyword evidence="1" id="KW-0472">Membrane</keyword>
<dbReference type="PANTHER" id="PTHR33383:SF1">
    <property type="entry name" value="MEMBRANE PROTEIN INSERTION EFFICIENCY FACTOR-RELATED"/>
    <property type="match status" value="1"/>
</dbReference>
<dbReference type="InterPro" id="IPR002696">
    <property type="entry name" value="Membr_insert_effic_factor_YidD"/>
</dbReference>
<proteinExistence type="inferred from homology"/>
<protein>
    <recommendedName>
        <fullName evidence="1">Putative membrane protein insertion efficiency factor</fullName>
    </recommendedName>
</protein>
<comment type="similarity">
    <text evidence="1">Belongs to the UPF0161 family.</text>
</comment>
<sequence length="95" mass="10917">MKQTSRRIFIKLVKGYQYLISPILGNNCRYYPTCSAYMIEAIERFGIIRGTWMGLKRLSRCHPFHEGGIDLVPEKKSKHSNQCGCGTKSTEDSDR</sequence>
<evidence type="ECO:0000256" key="2">
    <source>
        <dbReference type="SAM" id="MobiDB-lite"/>
    </source>
</evidence>
<keyword evidence="4" id="KW-1185">Reference proteome</keyword>
<comment type="caution">
    <text evidence="3">The sequence shown here is derived from an EMBL/GenBank/DDBJ whole genome shotgun (WGS) entry which is preliminary data.</text>
</comment>
<dbReference type="EMBL" id="JBHTMN010000018">
    <property type="protein sequence ID" value="MFD1384735.1"/>
    <property type="molecule type" value="Genomic_DNA"/>
</dbReference>